<dbReference type="SUPFAM" id="SSF47240">
    <property type="entry name" value="Ferritin-like"/>
    <property type="match status" value="1"/>
</dbReference>
<proteinExistence type="predicted"/>
<organism evidence="2 3">
    <name type="scientific">Piscinibacter koreensis</name>
    <dbReference type="NCBI Taxonomy" id="2742824"/>
    <lineage>
        <taxon>Bacteria</taxon>
        <taxon>Pseudomonadati</taxon>
        <taxon>Pseudomonadota</taxon>
        <taxon>Betaproteobacteria</taxon>
        <taxon>Burkholderiales</taxon>
        <taxon>Sphaerotilaceae</taxon>
        <taxon>Piscinibacter</taxon>
    </lineage>
</organism>
<name>A0A7Y6NJB2_9BURK</name>
<evidence type="ECO:0000313" key="3">
    <source>
        <dbReference type="Proteomes" id="UP000529637"/>
    </source>
</evidence>
<dbReference type="InterPro" id="IPR009078">
    <property type="entry name" value="Ferritin-like_SF"/>
</dbReference>
<dbReference type="PIRSF" id="PIRSF029477">
    <property type="entry name" value="UCP029477"/>
    <property type="match status" value="1"/>
</dbReference>
<dbReference type="RefSeq" id="WP_176064877.1">
    <property type="nucleotide sequence ID" value="NZ_JABWMJ010000001.1"/>
</dbReference>
<dbReference type="InterPro" id="IPR011971">
    <property type="entry name" value="CHP02284"/>
</dbReference>
<dbReference type="NCBIfam" id="TIGR02284">
    <property type="entry name" value="PA2169 family four-helix-bundle protein"/>
    <property type="match status" value="1"/>
</dbReference>
<dbReference type="InterPro" id="IPR019052">
    <property type="entry name" value="DUF2383"/>
</dbReference>
<dbReference type="InterPro" id="IPR016920">
    <property type="entry name" value="UCP029477"/>
</dbReference>
<gene>
    <name evidence="2" type="ORF">HQN59_00110</name>
</gene>
<sequence length="151" mass="16749">MSDNNTIDTLNTLIETCKDGEYGFRSCAEHCKSGDLKAIFLSRSQDCQRAARELQAIVSRLGGAPETDSSVSGTMHRGWVSVVGTLTGYSDQQMLDECERGEDAALERYRTALQQPLPSDILSVVQAQYEGVKRNHDQIRSLRNQHRAANT</sequence>
<reference evidence="2 3" key="1">
    <citation type="submission" date="2020-06" db="EMBL/GenBank/DDBJ databases">
        <title>Schlegella sp. ID0723 isolated from air conditioner.</title>
        <authorList>
            <person name="Kim D.Y."/>
            <person name="Kim D.-U."/>
        </authorList>
    </citation>
    <scope>NUCLEOTIDE SEQUENCE [LARGE SCALE GENOMIC DNA]</scope>
    <source>
        <strain evidence="2 3">ID0723</strain>
    </source>
</reference>
<evidence type="ECO:0000259" key="1">
    <source>
        <dbReference type="Pfam" id="PF09537"/>
    </source>
</evidence>
<comment type="caution">
    <text evidence="2">The sequence shown here is derived from an EMBL/GenBank/DDBJ whole genome shotgun (WGS) entry which is preliminary data.</text>
</comment>
<evidence type="ECO:0000313" key="2">
    <source>
        <dbReference type="EMBL" id="NUZ04154.1"/>
    </source>
</evidence>
<keyword evidence="3" id="KW-1185">Reference proteome</keyword>
<feature type="domain" description="DUF2383" evidence="1">
    <location>
        <begin position="6"/>
        <end position="114"/>
    </location>
</feature>
<dbReference type="Gene3D" id="1.20.1260.10">
    <property type="match status" value="1"/>
</dbReference>
<dbReference type="AlphaFoldDB" id="A0A7Y6NJB2"/>
<dbReference type="InterPro" id="IPR012347">
    <property type="entry name" value="Ferritin-like"/>
</dbReference>
<accession>A0A7Y6NJB2</accession>
<dbReference type="Pfam" id="PF09537">
    <property type="entry name" value="DUF2383"/>
    <property type="match status" value="1"/>
</dbReference>
<dbReference type="Proteomes" id="UP000529637">
    <property type="component" value="Unassembled WGS sequence"/>
</dbReference>
<protein>
    <submittedName>
        <fullName evidence="2">PA2169 family four-helix-bundle protein</fullName>
    </submittedName>
</protein>
<dbReference type="EMBL" id="JABWMJ010000001">
    <property type="protein sequence ID" value="NUZ04154.1"/>
    <property type="molecule type" value="Genomic_DNA"/>
</dbReference>